<name>A0A6J4JW46_9CHLR</name>
<accession>A0A6J4JW46</accession>
<sequence length="47" mass="5415">APHHVLAAACPRAVHRRRRAPAADGTAGLCRRVGVRRRRRILRRRRI</sequence>
<dbReference type="EMBL" id="CADCTC010000240">
    <property type="protein sequence ID" value="CAA9289232.1"/>
    <property type="molecule type" value="Genomic_DNA"/>
</dbReference>
<reference evidence="1" key="1">
    <citation type="submission" date="2020-02" db="EMBL/GenBank/DDBJ databases">
        <authorList>
            <person name="Meier V. D."/>
        </authorList>
    </citation>
    <scope>NUCLEOTIDE SEQUENCE</scope>
    <source>
        <strain evidence="1">AVDCRST_MAG77</strain>
    </source>
</reference>
<proteinExistence type="predicted"/>
<feature type="non-terminal residue" evidence="1">
    <location>
        <position position="47"/>
    </location>
</feature>
<dbReference type="AlphaFoldDB" id="A0A6J4JW46"/>
<protein>
    <submittedName>
        <fullName evidence="1">Uncharacterized protein</fullName>
    </submittedName>
</protein>
<gene>
    <name evidence="1" type="ORF">AVDCRST_MAG77-4517</name>
</gene>
<organism evidence="1">
    <name type="scientific">uncultured Chloroflexota bacterium</name>
    <dbReference type="NCBI Taxonomy" id="166587"/>
    <lineage>
        <taxon>Bacteria</taxon>
        <taxon>Bacillati</taxon>
        <taxon>Chloroflexota</taxon>
        <taxon>environmental samples</taxon>
    </lineage>
</organism>
<evidence type="ECO:0000313" key="1">
    <source>
        <dbReference type="EMBL" id="CAA9289232.1"/>
    </source>
</evidence>
<feature type="non-terminal residue" evidence="1">
    <location>
        <position position="1"/>
    </location>
</feature>